<evidence type="ECO:0000313" key="2">
    <source>
        <dbReference type="EMBL" id="CAF2082157.1"/>
    </source>
</evidence>
<protein>
    <submittedName>
        <fullName evidence="2">Uncharacterized protein</fullName>
    </submittedName>
</protein>
<evidence type="ECO:0000256" key="1">
    <source>
        <dbReference type="SAM" id="Phobius"/>
    </source>
</evidence>
<organism evidence="2 4">
    <name type="scientific">Rotaria magnacalcarata</name>
    <dbReference type="NCBI Taxonomy" id="392030"/>
    <lineage>
        <taxon>Eukaryota</taxon>
        <taxon>Metazoa</taxon>
        <taxon>Spiralia</taxon>
        <taxon>Gnathifera</taxon>
        <taxon>Rotifera</taxon>
        <taxon>Eurotatoria</taxon>
        <taxon>Bdelloidea</taxon>
        <taxon>Philodinida</taxon>
        <taxon>Philodinidae</taxon>
        <taxon>Rotaria</taxon>
    </lineage>
</organism>
<keyword evidence="1" id="KW-1133">Transmembrane helix</keyword>
<comment type="caution">
    <text evidence="2">The sequence shown here is derived from an EMBL/GenBank/DDBJ whole genome shotgun (WGS) entry which is preliminary data.</text>
</comment>
<gene>
    <name evidence="3" type="ORF">UXM345_LOCUS31344</name>
    <name evidence="2" type="ORF">XDN619_LOCUS14975</name>
</gene>
<keyword evidence="1" id="KW-0812">Transmembrane</keyword>
<accession>A0A816S8S0</accession>
<dbReference type="EMBL" id="CAJNRG010006042">
    <property type="protein sequence ID" value="CAF2082157.1"/>
    <property type="molecule type" value="Genomic_DNA"/>
</dbReference>
<evidence type="ECO:0000313" key="3">
    <source>
        <dbReference type="EMBL" id="CAF4262369.1"/>
    </source>
</evidence>
<dbReference type="AlphaFoldDB" id="A0A816S8S0"/>
<dbReference type="Proteomes" id="UP000663887">
    <property type="component" value="Unassembled WGS sequence"/>
</dbReference>
<sequence length="158" mass="17518">MATISSRLKSPISVGTSYLIILMYVLILLFFKLPTTRNNNIEIVKLVLDQNISPKENDKTPKGSKRICLKQSVVTKGKTSQFFLGATTISTSITDEISNDANETDEFQVRSSIDLNASDSLGRTCVHHLVRPFPDCTYTINIELLRLLHSSGASLKKS</sequence>
<keyword evidence="1" id="KW-0472">Membrane</keyword>
<proteinExistence type="predicted"/>
<dbReference type="Proteomes" id="UP000663842">
    <property type="component" value="Unassembled WGS sequence"/>
</dbReference>
<feature type="transmembrane region" description="Helical" evidence="1">
    <location>
        <begin position="12"/>
        <end position="31"/>
    </location>
</feature>
<name>A0A816S8S0_9BILA</name>
<dbReference type="EMBL" id="CAJOBF010008778">
    <property type="protein sequence ID" value="CAF4262369.1"/>
    <property type="molecule type" value="Genomic_DNA"/>
</dbReference>
<reference evidence="2" key="1">
    <citation type="submission" date="2021-02" db="EMBL/GenBank/DDBJ databases">
        <authorList>
            <person name="Nowell W R."/>
        </authorList>
    </citation>
    <scope>NUCLEOTIDE SEQUENCE</scope>
</reference>
<evidence type="ECO:0000313" key="4">
    <source>
        <dbReference type="Proteomes" id="UP000663887"/>
    </source>
</evidence>